<proteinExistence type="predicted"/>
<dbReference type="InterPro" id="IPR033175">
    <property type="entry name" value="PSD-A"/>
</dbReference>
<gene>
    <name evidence="12" type="ORF">J8C06_02670</name>
</gene>
<evidence type="ECO:0000256" key="9">
    <source>
        <dbReference type="ARBA" id="ARBA00023264"/>
    </source>
</evidence>
<dbReference type="PANTHER" id="PTHR35809">
    <property type="entry name" value="ARCHAETIDYLSERINE DECARBOXYLASE PROENZYME-RELATED"/>
    <property type="match status" value="1"/>
</dbReference>
<feature type="transmembrane region" description="Helical" evidence="11">
    <location>
        <begin position="28"/>
        <end position="47"/>
    </location>
</feature>
<evidence type="ECO:0000256" key="2">
    <source>
        <dbReference type="ARBA" id="ARBA00022516"/>
    </source>
</evidence>
<dbReference type="InterPro" id="IPR003817">
    <property type="entry name" value="PS_Dcarbxylase"/>
</dbReference>
<evidence type="ECO:0000256" key="11">
    <source>
        <dbReference type="SAM" id="Phobius"/>
    </source>
</evidence>
<evidence type="ECO:0000256" key="1">
    <source>
        <dbReference type="ARBA" id="ARBA00022475"/>
    </source>
</evidence>
<keyword evidence="11" id="KW-0812">Transmembrane</keyword>
<name>A0ABX8B8Z6_9BACT</name>
<evidence type="ECO:0000256" key="8">
    <source>
        <dbReference type="ARBA" id="ARBA00023239"/>
    </source>
</evidence>
<keyword evidence="7" id="KW-0594">Phospholipid biosynthesis</keyword>
<keyword evidence="3" id="KW-0210">Decarboxylase</keyword>
<evidence type="ECO:0000256" key="4">
    <source>
        <dbReference type="ARBA" id="ARBA00023098"/>
    </source>
</evidence>
<dbReference type="GO" id="GO:0004609">
    <property type="term" value="F:phosphatidylserine decarboxylase activity"/>
    <property type="evidence" value="ECO:0007669"/>
    <property type="project" value="UniProtKB-EC"/>
</dbReference>
<dbReference type="Pfam" id="PF02666">
    <property type="entry name" value="PS_Dcarbxylase"/>
    <property type="match status" value="1"/>
</dbReference>
<evidence type="ECO:0000256" key="10">
    <source>
        <dbReference type="ARBA" id="ARBA00023317"/>
    </source>
</evidence>
<keyword evidence="5 11" id="KW-0472">Membrane</keyword>
<keyword evidence="6" id="KW-0865">Zymogen</keyword>
<dbReference type="NCBIfam" id="NF003685">
    <property type="entry name" value="PRK05305.2-5"/>
    <property type="match status" value="1"/>
</dbReference>
<evidence type="ECO:0000313" key="12">
    <source>
        <dbReference type="EMBL" id="QUW03363.1"/>
    </source>
</evidence>
<feature type="transmembrane region" description="Helical" evidence="11">
    <location>
        <begin position="5"/>
        <end position="22"/>
    </location>
</feature>
<protein>
    <submittedName>
        <fullName evidence="12">Phosphatidylserine decarboxylase</fullName>
        <ecNumber evidence="12">4.1.1.65</ecNumber>
    </submittedName>
</protein>
<organism evidence="12 13">
    <name type="scientific">Chloracidobacterium validum</name>
    <dbReference type="NCBI Taxonomy" id="2821543"/>
    <lineage>
        <taxon>Bacteria</taxon>
        <taxon>Pseudomonadati</taxon>
        <taxon>Acidobacteriota</taxon>
        <taxon>Terriglobia</taxon>
        <taxon>Terriglobales</taxon>
        <taxon>Acidobacteriaceae</taxon>
        <taxon>Chloracidobacterium</taxon>
    </lineage>
</organism>
<dbReference type="RefSeq" id="WP_211429254.1">
    <property type="nucleotide sequence ID" value="NZ_CP072648.1"/>
</dbReference>
<evidence type="ECO:0000256" key="6">
    <source>
        <dbReference type="ARBA" id="ARBA00023145"/>
    </source>
</evidence>
<evidence type="ECO:0000256" key="7">
    <source>
        <dbReference type="ARBA" id="ARBA00023209"/>
    </source>
</evidence>
<evidence type="ECO:0000256" key="5">
    <source>
        <dbReference type="ARBA" id="ARBA00023136"/>
    </source>
</evidence>
<keyword evidence="10" id="KW-0670">Pyruvate</keyword>
<keyword evidence="2" id="KW-0444">Lipid biosynthesis</keyword>
<keyword evidence="8 12" id="KW-0456">Lyase</keyword>
<evidence type="ECO:0000313" key="13">
    <source>
        <dbReference type="Proteomes" id="UP000676506"/>
    </source>
</evidence>
<dbReference type="PANTHER" id="PTHR35809:SF1">
    <property type="entry name" value="ARCHAETIDYLSERINE DECARBOXYLASE PROENZYME-RELATED"/>
    <property type="match status" value="1"/>
</dbReference>
<sequence length="212" mass="22884">MAKEAYPYLLWCGGAALLLALVAFWLPLVWGLVVLVGLLAVFVAYFFRDPERAIPPGDDIVVAPADGLITRLGPITPDDPASPWLVSIFLSPLDVHINRAPIAGVIRDVMHRPGQFKSALRDDAALTNEQFIVVLEGARITVTLKQIAGLIARRCVLWKGTGDQVACGERIGLIKFSSRTDLLVPPEVALCVRQGQRVVGGATIIGRICSPE</sequence>
<keyword evidence="11" id="KW-1133">Transmembrane helix</keyword>
<keyword evidence="4" id="KW-0443">Lipid metabolism</keyword>
<accession>A0ABX8B8Z6</accession>
<dbReference type="EC" id="4.1.1.65" evidence="12"/>
<dbReference type="Proteomes" id="UP000676506">
    <property type="component" value="Chromosome 1"/>
</dbReference>
<reference evidence="12 13" key="1">
    <citation type="submission" date="2021-03" db="EMBL/GenBank/DDBJ databases">
        <title>Genomic and phenotypic characterization of Chloracidobacterium isolates provides evidence for multiple species.</title>
        <authorList>
            <person name="Saini M.K."/>
            <person name="Costas A.M.G."/>
            <person name="Tank M."/>
            <person name="Bryant D.A."/>
        </authorList>
    </citation>
    <scope>NUCLEOTIDE SEQUENCE [LARGE SCALE GENOMIC DNA]</scope>
    <source>
        <strain evidence="12 13">BV2-C</strain>
    </source>
</reference>
<keyword evidence="13" id="KW-1185">Reference proteome</keyword>
<keyword evidence="9" id="KW-1208">Phospholipid metabolism</keyword>
<dbReference type="EMBL" id="CP072648">
    <property type="protein sequence ID" value="QUW03363.1"/>
    <property type="molecule type" value="Genomic_DNA"/>
</dbReference>
<keyword evidence="1" id="KW-1003">Cell membrane</keyword>
<evidence type="ECO:0000256" key="3">
    <source>
        <dbReference type="ARBA" id="ARBA00022793"/>
    </source>
</evidence>